<dbReference type="PANTHER" id="PTHR38733">
    <property type="entry name" value="PROTEIN MCRC"/>
    <property type="match status" value="1"/>
</dbReference>
<comment type="caution">
    <text evidence="1">The sequence shown here is derived from an EMBL/GenBank/DDBJ whole genome shotgun (WGS) entry which is preliminary data.</text>
</comment>
<dbReference type="InterPro" id="IPR019292">
    <property type="entry name" value="McrC"/>
</dbReference>
<dbReference type="GO" id="GO:0004519">
    <property type="term" value="F:endonuclease activity"/>
    <property type="evidence" value="ECO:0007669"/>
    <property type="project" value="UniProtKB-KW"/>
</dbReference>
<keyword evidence="1" id="KW-0378">Hydrolase</keyword>
<proteinExistence type="predicted"/>
<evidence type="ECO:0000313" key="1">
    <source>
        <dbReference type="EMBL" id="MBO3096827.1"/>
    </source>
</evidence>
<sequence>MQDWLFNILHNNTLVDNQRYEVLDAIFTNQRLFKPIRLNKKSRGQWTNKWNNEDSIWQFLNTVNSEVNSAIKGNKETSIILFNNKEYEHNTDDDFINVQGININQFTLTTGNLIGFVKQGDNSLKISSRFGDSFLRQIISDADGFVEADNLGGTSGYEGFEWLLVYLWKTKLKKAFRLGLPKQYINKKSRLNKVKGQLDSLDYYMSRDGKYLCNYREHSYNNRAAQLILEVFNQKKGSPFLEDLNSVKNAFVSATEGKRSTLRDLINTPYFSNPFYSDYNDVIDLSKLLIKQQSTEFGNAENNNAFFFDVSMLFEYFIRKLLIRKKFHVNSKFDKRLQIPTGNIDFKRKLEPDIIIDSDKGRFVFDVKYKSFDFRYGANREDLFQLHTYVGQFGNKQKIGGCGFIYPILEDRLKTADSVITEYMSVMGKEIPFYVIFLVIPPSEKDYSILFKRSSSSFIDQMSKIIF</sequence>
<evidence type="ECO:0000313" key="2">
    <source>
        <dbReference type="Proteomes" id="UP000681315"/>
    </source>
</evidence>
<dbReference type="PANTHER" id="PTHR38733:SF1">
    <property type="entry name" value="TYPE IV METHYL-DIRECTED RESTRICTION ENZYME ECOKMCRBC"/>
    <property type="match status" value="1"/>
</dbReference>
<dbReference type="RefSeq" id="WP_208231743.1">
    <property type="nucleotide sequence ID" value="NZ_JAGEVG010000001.1"/>
</dbReference>
<protein>
    <submittedName>
        <fullName evidence="1">Restriction endonuclease</fullName>
    </submittedName>
</protein>
<gene>
    <name evidence="1" type="ORF">J4051_00995</name>
</gene>
<organism evidence="1 2">
    <name type="scientific">Gelidibacter pelagius</name>
    <dbReference type="NCBI Taxonomy" id="2819985"/>
    <lineage>
        <taxon>Bacteria</taxon>
        <taxon>Pseudomonadati</taxon>
        <taxon>Bacteroidota</taxon>
        <taxon>Flavobacteriia</taxon>
        <taxon>Flavobacteriales</taxon>
        <taxon>Flavobacteriaceae</taxon>
        <taxon>Gelidibacter</taxon>
    </lineage>
</organism>
<reference evidence="1 2" key="1">
    <citation type="submission" date="2021-03" db="EMBL/GenBank/DDBJ databases">
        <title>Gelidibacter sp. nov., isolated from costal sediment.</title>
        <authorList>
            <person name="Lun K.-Y."/>
        </authorList>
    </citation>
    <scope>NUCLEOTIDE SEQUENCE [LARGE SCALE GENOMIC DNA]</scope>
    <source>
        <strain evidence="1 2">DF109</strain>
    </source>
</reference>
<keyword evidence="1" id="KW-0255">Endonuclease</keyword>
<dbReference type="EMBL" id="JAGEVG010000001">
    <property type="protein sequence ID" value="MBO3096827.1"/>
    <property type="molecule type" value="Genomic_DNA"/>
</dbReference>
<keyword evidence="1" id="KW-0540">Nuclease</keyword>
<dbReference type="Pfam" id="PF10117">
    <property type="entry name" value="McrBC"/>
    <property type="match status" value="1"/>
</dbReference>
<accession>A0ABS3SM88</accession>
<name>A0ABS3SM88_9FLAO</name>
<keyword evidence="2" id="KW-1185">Reference proteome</keyword>
<dbReference type="Proteomes" id="UP000681315">
    <property type="component" value="Unassembled WGS sequence"/>
</dbReference>